<dbReference type="PANTHER" id="PTHR12863">
    <property type="entry name" value="FATTY ACID HYDROXYLASE"/>
    <property type="match status" value="1"/>
</dbReference>
<dbReference type="GO" id="GO:0006633">
    <property type="term" value="P:fatty acid biosynthetic process"/>
    <property type="evidence" value="ECO:0007669"/>
    <property type="project" value="UniProtKB-KW"/>
</dbReference>
<accession>A0A4Q9DNY6</accession>
<evidence type="ECO:0000256" key="11">
    <source>
        <dbReference type="ARBA" id="ARBA00023098"/>
    </source>
</evidence>
<proteinExistence type="predicted"/>
<keyword evidence="3" id="KW-0444">Lipid biosynthesis</keyword>
<feature type="transmembrane region" description="Helical" evidence="14">
    <location>
        <begin position="12"/>
        <end position="29"/>
    </location>
</feature>
<keyword evidence="6" id="KW-0256">Endoplasmic reticulum</keyword>
<comment type="cofactor">
    <cofactor evidence="1">
        <name>Zn(2+)</name>
        <dbReference type="ChEBI" id="CHEBI:29105"/>
    </cofactor>
</comment>
<organism evidence="16 17">
    <name type="scientific">Paenibacillus thalictri</name>
    <dbReference type="NCBI Taxonomy" id="2527873"/>
    <lineage>
        <taxon>Bacteria</taxon>
        <taxon>Bacillati</taxon>
        <taxon>Bacillota</taxon>
        <taxon>Bacilli</taxon>
        <taxon>Bacillales</taxon>
        <taxon>Paenibacillaceae</taxon>
        <taxon>Paenibacillus</taxon>
    </lineage>
</organism>
<keyword evidence="12 14" id="KW-0472">Membrane</keyword>
<comment type="subcellular location">
    <subcellularLocation>
        <location evidence="2">Endoplasmic reticulum membrane</location>
        <topology evidence="2">Multi-pass membrane protein</topology>
    </subcellularLocation>
</comment>
<evidence type="ECO:0000256" key="9">
    <source>
        <dbReference type="ARBA" id="ARBA00022989"/>
    </source>
</evidence>
<feature type="transmembrane region" description="Helical" evidence="14">
    <location>
        <begin position="35"/>
        <end position="55"/>
    </location>
</feature>
<evidence type="ECO:0000256" key="13">
    <source>
        <dbReference type="ARBA" id="ARBA00023160"/>
    </source>
</evidence>
<protein>
    <submittedName>
        <fullName evidence="16">Fatty acid hydroxylase family protein</fullName>
    </submittedName>
</protein>
<evidence type="ECO:0000256" key="1">
    <source>
        <dbReference type="ARBA" id="ARBA00001947"/>
    </source>
</evidence>
<sequence>MLRYAKEFLGQRLILFLLAVIFLSGYGTAVTFGNVWTAAAILAGAVFIIIVEYTVHRYILHEYPRIVPIAYKGHVAHHQDPTNVKFLFGPVSVDMGSYVIILLAALLLTGYNWHLSLSAVFGASLFQMYYQWKHYISHRPIVPLTPWGKWMKKRHLLHHYMDEKTWYGVSNPLLDMVLHTDGSDGSAGGKKNASEATSDRN</sequence>
<evidence type="ECO:0000256" key="4">
    <source>
        <dbReference type="ARBA" id="ARBA00022692"/>
    </source>
</evidence>
<dbReference type="Proteomes" id="UP000293142">
    <property type="component" value="Unassembled WGS sequence"/>
</dbReference>
<keyword evidence="5" id="KW-0479">Metal-binding</keyword>
<dbReference type="EMBL" id="SIRE01000019">
    <property type="protein sequence ID" value="TBL74621.1"/>
    <property type="molecule type" value="Genomic_DNA"/>
</dbReference>
<dbReference type="PANTHER" id="PTHR12863:SF1">
    <property type="entry name" value="FATTY ACID 2-HYDROXYLASE"/>
    <property type="match status" value="1"/>
</dbReference>
<dbReference type="RefSeq" id="WP_131016206.1">
    <property type="nucleotide sequence ID" value="NZ_SIRE01000019.1"/>
</dbReference>
<dbReference type="Pfam" id="PF04116">
    <property type="entry name" value="FA_hydroxylase"/>
    <property type="match status" value="1"/>
</dbReference>
<evidence type="ECO:0000259" key="15">
    <source>
        <dbReference type="Pfam" id="PF04116"/>
    </source>
</evidence>
<reference evidence="16 17" key="1">
    <citation type="submission" date="2019-02" db="EMBL/GenBank/DDBJ databases">
        <title>Paenibacillus sp. nov., isolated from surface-sterilized tissue of Thalictrum simplex L.</title>
        <authorList>
            <person name="Tuo L."/>
        </authorList>
    </citation>
    <scope>NUCLEOTIDE SEQUENCE [LARGE SCALE GENOMIC DNA]</scope>
    <source>
        <strain evidence="16 17">N2SHLJ1</strain>
    </source>
</reference>
<dbReference type="GO" id="GO:0080132">
    <property type="term" value="F:fatty acid 2-hydroxylase activity"/>
    <property type="evidence" value="ECO:0007669"/>
    <property type="project" value="InterPro"/>
</dbReference>
<gene>
    <name evidence="16" type="ORF">EYB31_25220</name>
</gene>
<keyword evidence="7" id="KW-0276">Fatty acid metabolism</keyword>
<evidence type="ECO:0000256" key="2">
    <source>
        <dbReference type="ARBA" id="ARBA00004477"/>
    </source>
</evidence>
<keyword evidence="13" id="KW-0275">Fatty acid biosynthesis</keyword>
<evidence type="ECO:0000313" key="17">
    <source>
        <dbReference type="Proteomes" id="UP000293142"/>
    </source>
</evidence>
<evidence type="ECO:0000256" key="8">
    <source>
        <dbReference type="ARBA" id="ARBA00022833"/>
    </source>
</evidence>
<evidence type="ECO:0000256" key="10">
    <source>
        <dbReference type="ARBA" id="ARBA00023002"/>
    </source>
</evidence>
<dbReference type="AlphaFoldDB" id="A0A4Q9DNY6"/>
<feature type="domain" description="Fatty acid hydroxylase" evidence="15">
    <location>
        <begin position="42"/>
        <end position="180"/>
    </location>
</feature>
<evidence type="ECO:0000313" key="16">
    <source>
        <dbReference type="EMBL" id="TBL74621.1"/>
    </source>
</evidence>
<keyword evidence="17" id="KW-1185">Reference proteome</keyword>
<keyword evidence="11" id="KW-0443">Lipid metabolism</keyword>
<dbReference type="InterPro" id="IPR006694">
    <property type="entry name" value="Fatty_acid_hydroxylase"/>
</dbReference>
<keyword evidence="10" id="KW-0560">Oxidoreductase</keyword>
<keyword evidence="9 14" id="KW-1133">Transmembrane helix</keyword>
<dbReference type="InterPro" id="IPR014430">
    <property type="entry name" value="Scs7"/>
</dbReference>
<feature type="transmembrane region" description="Helical" evidence="14">
    <location>
        <begin position="86"/>
        <end position="107"/>
    </location>
</feature>
<evidence type="ECO:0000256" key="14">
    <source>
        <dbReference type="SAM" id="Phobius"/>
    </source>
</evidence>
<evidence type="ECO:0000256" key="6">
    <source>
        <dbReference type="ARBA" id="ARBA00022824"/>
    </source>
</evidence>
<feature type="transmembrane region" description="Helical" evidence="14">
    <location>
        <begin position="113"/>
        <end position="130"/>
    </location>
</feature>
<dbReference type="GO" id="GO:0016020">
    <property type="term" value="C:membrane"/>
    <property type="evidence" value="ECO:0007669"/>
    <property type="project" value="InterPro"/>
</dbReference>
<dbReference type="OrthoDB" id="9784228at2"/>
<keyword evidence="8" id="KW-0862">Zinc</keyword>
<dbReference type="GO" id="GO:0005506">
    <property type="term" value="F:iron ion binding"/>
    <property type="evidence" value="ECO:0007669"/>
    <property type="project" value="InterPro"/>
</dbReference>
<comment type="caution">
    <text evidence="16">The sequence shown here is derived from an EMBL/GenBank/DDBJ whole genome shotgun (WGS) entry which is preliminary data.</text>
</comment>
<keyword evidence="4 14" id="KW-0812">Transmembrane</keyword>
<evidence type="ECO:0000256" key="7">
    <source>
        <dbReference type="ARBA" id="ARBA00022832"/>
    </source>
</evidence>
<evidence type="ECO:0000256" key="5">
    <source>
        <dbReference type="ARBA" id="ARBA00022723"/>
    </source>
</evidence>
<evidence type="ECO:0000256" key="3">
    <source>
        <dbReference type="ARBA" id="ARBA00022516"/>
    </source>
</evidence>
<name>A0A4Q9DNY6_9BACL</name>
<evidence type="ECO:0000256" key="12">
    <source>
        <dbReference type="ARBA" id="ARBA00023136"/>
    </source>
</evidence>